<dbReference type="Pfam" id="PF16203">
    <property type="entry name" value="ERCC3_RAD25_C"/>
    <property type="match status" value="1"/>
</dbReference>
<dbReference type="SUPFAM" id="SSF52540">
    <property type="entry name" value="P-loop containing nucleoside triphosphate hydrolases"/>
    <property type="match status" value="2"/>
</dbReference>
<dbReference type="GO" id="GO:0003677">
    <property type="term" value="F:DNA binding"/>
    <property type="evidence" value="ECO:0007669"/>
    <property type="project" value="InterPro"/>
</dbReference>
<dbReference type="InterPro" id="IPR050615">
    <property type="entry name" value="ATP-dep_DNA_Helicase"/>
</dbReference>
<dbReference type="GO" id="GO:0043138">
    <property type="term" value="F:3'-5' DNA helicase activity"/>
    <property type="evidence" value="ECO:0007669"/>
    <property type="project" value="UniProtKB-EC"/>
</dbReference>
<proteinExistence type="predicted"/>
<keyword evidence="1" id="KW-0547">Nucleotide-binding</keyword>
<dbReference type="InterPro" id="IPR006935">
    <property type="entry name" value="Helicase/UvrB_N"/>
</dbReference>
<evidence type="ECO:0000256" key="8">
    <source>
        <dbReference type="ARBA" id="ARBA00048988"/>
    </source>
</evidence>
<dbReference type="OrthoDB" id="9802848at2"/>
<evidence type="ECO:0000256" key="5">
    <source>
        <dbReference type="ARBA" id="ARBA00023235"/>
    </source>
</evidence>
<dbReference type="PANTHER" id="PTHR11274">
    <property type="entry name" value="RAD25/XP-B DNA REPAIR HELICASE"/>
    <property type="match status" value="1"/>
</dbReference>
<dbReference type="Pfam" id="PF04851">
    <property type="entry name" value="ResIII"/>
    <property type="match status" value="1"/>
</dbReference>
<evidence type="ECO:0000256" key="1">
    <source>
        <dbReference type="ARBA" id="ARBA00022741"/>
    </source>
</evidence>
<comment type="caution">
    <text evidence="10">The sequence shown here is derived from an EMBL/GenBank/DDBJ whole genome shotgun (WGS) entry which is preliminary data.</text>
</comment>
<organism evidence="10 11">
    <name type="scientific">Heliorestis acidaminivorans</name>
    <dbReference type="NCBI Taxonomy" id="553427"/>
    <lineage>
        <taxon>Bacteria</taxon>
        <taxon>Bacillati</taxon>
        <taxon>Bacillota</taxon>
        <taxon>Clostridia</taxon>
        <taxon>Eubacteriales</taxon>
        <taxon>Heliobacteriaceae</taxon>
        <taxon>Heliorestis</taxon>
    </lineage>
</organism>
<gene>
    <name evidence="10" type="ORF">F9B85_03565</name>
</gene>
<evidence type="ECO:0000256" key="4">
    <source>
        <dbReference type="ARBA" id="ARBA00022840"/>
    </source>
</evidence>
<protein>
    <recommendedName>
        <fullName evidence="7">DNA 3'-5' helicase</fullName>
        <ecNumber evidence="7">5.6.2.4</ecNumber>
    </recommendedName>
</protein>
<dbReference type="EC" id="5.6.2.4" evidence="7"/>
<name>A0A6I0EVT0_9FIRM</name>
<dbReference type="InterPro" id="IPR032830">
    <property type="entry name" value="XPB/Ssl2_N"/>
</dbReference>
<dbReference type="Pfam" id="PF13625">
    <property type="entry name" value="Helicase_C_3"/>
    <property type="match status" value="1"/>
</dbReference>
<evidence type="ECO:0000313" key="10">
    <source>
        <dbReference type="EMBL" id="KAB2953709.1"/>
    </source>
</evidence>
<dbReference type="InterPro" id="IPR014001">
    <property type="entry name" value="Helicase_ATP-bd"/>
</dbReference>
<keyword evidence="2" id="KW-0378">Hydrolase</keyword>
<dbReference type="PANTHER" id="PTHR11274:SF0">
    <property type="entry name" value="GENERAL TRANSCRIPTION AND DNA REPAIR FACTOR IIH HELICASE SUBUNIT XPB"/>
    <property type="match status" value="1"/>
</dbReference>
<dbReference type="PROSITE" id="PS51192">
    <property type="entry name" value="HELICASE_ATP_BIND_1"/>
    <property type="match status" value="1"/>
</dbReference>
<feature type="domain" description="Helicase ATP-binding" evidence="9">
    <location>
        <begin position="207"/>
        <end position="357"/>
    </location>
</feature>
<dbReference type="InterPro" id="IPR032438">
    <property type="entry name" value="ERCC3_RAD25_C"/>
</dbReference>
<dbReference type="InterPro" id="IPR027417">
    <property type="entry name" value="P-loop_NTPase"/>
</dbReference>
<dbReference type="GO" id="GO:0016787">
    <property type="term" value="F:hydrolase activity"/>
    <property type="evidence" value="ECO:0007669"/>
    <property type="project" value="UniProtKB-KW"/>
</dbReference>
<dbReference type="AlphaFoldDB" id="A0A6I0EVT0"/>
<comment type="catalytic activity">
    <reaction evidence="8">
        <text>ATP + H2O = ADP + phosphate + H(+)</text>
        <dbReference type="Rhea" id="RHEA:13065"/>
        <dbReference type="ChEBI" id="CHEBI:15377"/>
        <dbReference type="ChEBI" id="CHEBI:15378"/>
        <dbReference type="ChEBI" id="CHEBI:30616"/>
        <dbReference type="ChEBI" id="CHEBI:43474"/>
        <dbReference type="ChEBI" id="CHEBI:456216"/>
        <dbReference type="EC" id="5.6.2.4"/>
    </reaction>
</comment>
<evidence type="ECO:0000313" key="11">
    <source>
        <dbReference type="Proteomes" id="UP000468766"/>
    </source>
</evidence>
<dbReference type="Gene3D" id="3.40.50.300">
    <property type="entry name" value="P-loop containing nucleotide triphosphate hydrolases"/>
    <property type="match status" value="2"/>
</dbReference>
<sequence>MKEKRRVKELYHKPLIVHRNGKVFLIQDHDPYGHLAQKLTDFADMIKIPEGVSTFELSSYALWSAAAKGYNAKNLCSFLKDNACNTLDSTLESMILQNMRQYNSLKLFRHGKYLALQAVRPEIILEILKDKPLEKKVVKKINDCTLLFNASEKVELKKQLFKKEFFAIDSTNEMGKELDINLLNITRRGQEFKLRDYQIQAARAFLDNKDKAGGGGIVIMPPRSGKTFVGFEIIGNLKLNTLIITENHSSATSWKEEVLDKTDLAEESILLYNSNQQGLEPITITTYPYLSANSEAFEHLAAQEWGLIIYDDAHKLPAKKNMATADIPSKYKLALAATLARSDEQGTLVYALIGPKWYEILPQTLRGLGYLSNIDCAEVKVPLSEKAKEEYTYIEMNGNDHKALRKVAAENDKKKEALVHLIKPQKRTAIASYYKELAKQIGQDYQIDYVTGEINPKIRLNLVEKFNTEEINCLVFTLVGEQFNLQNLDVLIAISYQGGSAREEYLRLGKLMEVNKKGTNGWFFSIISTETLEESDYKGRRRSLINYGYRFKILELKDLEEGEIIS</sequence>
<evidence type="ECO:0000256" key="7">
    <source>
        <dbReference type="ARBA" id="ARBA00034808"/>
    </source>
</evidence>
<evidence type="ECO:0000256" key="2">
    <source>
        <dbReference type="ARBA" id="ARBA00022801"/>
    </source>
</evidence>
<accession>A0A6I0EVT0</accession>
<dbReference type="SMART" id="SM00487">
    <property type="entry name" value="DEXDc"/>
    <property type="match status" value="1"/>
</dbReference>
<evidence type="ECO:0000256" key="6">
    <source>
        <dbReference type="ARBA" id="ARBA00034617"/>
    </source>
</evidence>
<keyword evidence="4" id="KW-0067">ATP-binding</keyword>
<keyword evidence="5" id="KW-0413">Isomerase</keyword>
<keyword evidence="3" id="KW-0347">Helicase</keyword>
<evidence type="ECO:0000259" key="9">
    <source>
        <dbReference type="PROSITE" id="PS51192"/>
    </source>
</evidence>
<reference evidence="10 11" key="1">
    <citation type="submission" date="2019-10" db="EMBL/GenBank/DDBJ databases">
        <title>Whole-genome sequence of the extremophile Heliorestis acidaminivorans DSM 24790.</title>
        <authorList>
            <person name="Kyndt J.A."/>
            <person name="Meyer T.E."/>
        </authorList>
    </citation>
    <scope>NUCLEOTIDE SEQUENCE [LARGE SCALE GENOMIC DNA]</scope>
    <source>
        <strain evidence="10 11">DSM 24790</strain>
    </source>
</reference>
<dbReference type="GO" id="GO:0005524">
    <property type="term" value="F:ATP binding"/>
    <property type="evidence" value="ECO:0007669"/>
    <property type="project" value="UniProtKB-KW"/>
</dbReference>
<dbReference type="Proteomes" id="UP000468766">
    <property type="component" value="Unassembled WGS sequence"/>
</dbReference>
<dbReference type="EMBL" id="WBXO01000002">
    <property type="protein sequence ID" value="KAB2953709.1"/>
    <property type="molecule type" value="Genomic_DNA"/>
</dbReference>
<evidence type="ECO:0000256" key="3">
    <source>
        <dbReference type="ARBA" id="ARBA00022806"/>
    </source>
</evidence>
<keyword evidence="11" id="KW-1185">Reference proteome</keyword>
<comment type="catalytic activity">
    <reaction evidence="6">
        <text>Couples ATP hydrolysis with the unwinding of duplex DNA by translocating in the 3'-5' direction.</text>
        <dbReference type="EC" id="5.6.2.4"/>
    </reaction>
</comment>